<dbReference type="PANTHER" id="PTHR24356:SF1">
    <property type="entry name" value="SERINE_THREONINE-PROTEIN KINASE GREATWALL"/>
    <property type="match status" value="1"/>
</dbReference>
<name>A0A8H7WI69_9HELO</name>
<dbReference type="Gene3D" id="1.10.510.10">
    <property type="entry name" value="Transferase(Phosphotransferase) domain 1"/>
    <property type="match status" value="2"/>
</dbReference>
<feature type="compositionally biased region" description="Polar residues" evidence="10">
    <location>
        <begin position="1805"/>
        <end position="1825"/>
    </location>
</feature>
<dbReference type="SUPFAM" id="SSF56112">
    <property type="entry name" value="Protein kinase-like (PK-like)"/>
    <property type="match status" value="1"/>
</dbReference>
<feature type="compositionally biased region" description="Polar residues" evidence="10">
    <location>
        <begin position="1384"/>
        <end position="1397"/>
    </location>
</feature>
<feature type="region of interest" description="Disordered" evidence="10">
    <location>
        <begin position="1643"/>
        <end position="1681"/>
    </location>
</feature>
<comment type="catalytic activity">
    <reaction evidence="8">
        <text>L-seryl-[protein] + ATP = O-phospho-L-seryl-[protein] + ADP + H(+)</text>
        <dbReference type="Rhea" id="RHEA:17989"/>
        <dbReference type="Rhea" id="RHEA-COMP:9863"/>
        <dbReference type="Rhea" id="RHEA-COMP:11604"/>
        <dbReference type="ChEBI" id="CHEBI:15378"/>
        <dbReference type="ChEBI" id="CHEBI:29999"/>
        <dbReference type="ChEBI" id="CHEBI:30616"/>
        <dbReference type="ChEBI" id="CHEBI:83421"/>
        <dbReference type="ChEBI" id="CHEBI:456216"/>
        <dbReference type="EC" id="2.7.11.1"/>
    </reaction>
</comment>
<evidence type="ECO:0000256" key="10">
    <source>
        <dbReference type="SAM" id="MobiDB-lite"/>
    </source>
</evidence>
<feature type="compositionally biased region" description="Basic and acidic residues" evidence="10">
    <location>
        <begin position="1733"/>
        <end position="1743"/>
    </location>
</feature>
<dbReference type="Proteomes" id="UP000664132">
    <property type="component" value="Unassembled WGS sequence"/>
</dbReference>
<proteinExistence type="predicted"/>
<dbReference type="GO" id="GO:0005524">
    <property type="term" value="F:ATP binding"/>
    <property type="evidence" value="ECO:0007669"/>
    <property type="project" value="UniProtKB-KW"/>
</dbReference>
<keyword evidence="3" id="KW-0808">Transferase</keyword>
<evidence type="ECO:0000256" key="6">
    <source>
        <dbReference type="ARBA" id="ARBA00022840"/>
    </source>
</evidence>
<evidence type="ECO:0000256" key="1">
    <source>
        <dbReference type="ARBA" id="ARBA00012513"/>
    </source>
</evidence>
<feature type="domain" description="AGC-kinase C-terminal" evidence="14">
    <location>
        <begin position="1137"/>
        <end position="1256"/>
    </location>
</feature>
<feature type="domain" description="PAS" evidence="13">
    <location>
        <begin position="35"/>
        <end position="105"/>
    </location>
</feature>
<dbReference type="FunFam" id="3.40.50.2300:FF:000139">
    <property type="entry name" value="Serine threonine protein kinase"/>
    <property type="match status" value="1"/>
</dbReference>
<dbReference type="GO" id="GO:0005737">
    <property type="term" value="C:cytoplasm"/>
    <property type="evidence" value="ECO:0007669"/>
    <property type="project" value="TreeGrafter"/>
</dbReference>
<dbReference type="SMART" id="SM00220">
    <property type="entry name" value="S_TKc"/>
    <property type="match status" value="1"/>
</dbReference>
<dbReference type="InterPro" id="IPR011006">
    <property type="entry name" value="CheY-like_superfamily"/>
</dbReference>
<evidence type="ECO:0000259" key="13">
    <source>
        <dbReference type="PROSITE" id="PS50112"/>
    </source>
</evidence>
<dbReference type="Gene3D" id="3.40.50.2300">
    <property type="match status" value="1"/>
</dbReference>
<organism evidence="15 16">
    <name type="scientific">Cadophora malorum</name>
    <dbReference type="NCBI Taxonomy" id="108018"/>
    <lineage>
        <taxon>Eukaryota</taxon>
        <taxon>Fungi</taxon>
        <taxon>Dikarya</taxon>
        <taxon>Ascomycota</taxon>
        <taxon>Pezizomycotina</taxon>
        <taxon>Leotiomycetes</taxon>
        <taxon>Helotiales</taxon>
        <taxon>Ploettnerulaceae</taxon>
        <taxon>Cadophora</taxon>
    </lineage>
</organism>
<dbReference type="PROSITE" id="PS51285">
    <property type="entry name" value="AGC_KINASE_CTER"/>
    <property type="match status" value="1"/>
</dbReference>
<evidence type="ECO:0000256" key="7">
    <source>
        <dbReference type="ARBA" id="ARBA00047899"/>
    </source>
</evidence>
<evidence type="ECO:0000256" key="2">
    <source>
        <dbReference type="ARBA" id="ARBA00022527"/>
    </source>
</evidence>
<dbReference type="PROSITE" id="PS00108">
    <property type="entry name" value="PROTEIN_KINASE_ST"/>
    <property type="match status" value="1"/>
</dbReference>
<dbReference type="Gene3D" id="3.30.450.20">
    <property type="entry name" value="PAS domain"/>
    <property type="match status" value="1"/>
</dbReference>
<feature type="region of interest" description="Disordered" evidence="10">
    <location>
        <begin position="994"/>
        <end position="1013"/>
    </location>
</feature>
<dbReference type="FunFam" id="3.30.200.20:FF:000377">
    <property type="entry name" value="Serine threonine protein kinase"/>
    <property type="match status" value="1"/>
</dbReference>
<feature type="region of interest" description="Disordered" evidence="10">
    <location>
        <begin position="891"/>
        <end position="917"/>
    </location>
</feature>
<feature type="compositionally biased region" description="Low complexity" evidence="10">
    <location>
        <begin position="505"/>
        <end position="522"/>
    </location>
</feature>
<comment type="catalytic activity">
    <reaction evidence="7">
        <text>L-threonyl-[protein] + ATP = O-phospho-L-threonyl-[protein] + ADP + H(+)</text>
        <dbReference type="Rhea" id="RHEA:46608"/>
        <dbReference type="Rhea" id="RHEA-COMP:11060"/>
        <dbReference type="Rhea" id="RHEA-COMP:11605"/>
        <dbReference type="ChEBI" id="CHEBI:15378"/>
        <dbReference type="ChEBI" id="CHEBI:30013"/>
        <dbReference type="ChEBI" id="CHEBI:30616"/>
        <dbReference type="ChEBI" id="CHEBI:61977"/>
        <dbReference type="ChEBI" id="CHEBI:456216"/>
        <dbReference type="EC" id="2.7.11.1"/>
    </reaction>
</comment>
<dbReference type="InterPro" id="IPR011009">
    <property type="entry name" value="Kinase-like_dom_sf"/>
</dbReference>
<evidence type="ECO:0000256" key="3">
    <source>
        <dbReference type="ARBA" id="ARBA00022679"/>
    </source>
</evidence>
<dbReference type="InterPro" id="IPR000719">
    <property type="entry name" value="Prot_kinase_dom"/>
</dbReference>
<feature type="compositionally biased region" description="Low complexity" evidence="10">
    <location>
        <begin position="303"/>
        <end position="320"/>
    </location>
</feature>
<dbReference type="InterPro" id="IPR001789">
    <property type="entry name" value="Sig_transdc_resp-reg_receiver"/>
</dbReference>
<dbReference type="NCBIfam" id="TIGR00229">
    <property type="entry name" value="sensory_box"/>
    <property type="match status" value="1"/>
</dbReference>
<keyword evidence="16" id="KW-1185">Reference proteome</keyword>
<dbReference type="EC" id="2.7.11.1" evidence="1"/>
<dbReference type="OrthoDB" id="162894at2759"/>
<gene>
    <name evidence="15" type="ORF">IFR04_001362</name>
</gene>
<dbReference type="CDD" id="cd17546">
    <property type="entry name" value="REC_hyHK_CKI1_RcsC-like"/>
    <property type="match status" value="1"/>
</dbReference>
<dbReference type="InterPro" id="IPR000961">
    <property type="entry name" value="AGC-kinase_C"/>
</dbReference>
<evidence type="ECO:0000259" key="12">
    <source>
        <dbReference type="PROSITE" id="PS50110"/>
    </source>
</evidence>
<evidence type="ECO:0000256" key="4">
    <source>
        <dbReference type="ARBA" id="ARBA00022741"/>
    </source>
</evidence>
<feature type="compositionally biased region" description="Polar residues" evidence="10">
    <location>
        <begin position="1271"/>
        <end position="1289"/>
    </location>
</feature>
<dbReference type="CDD" id="cd00130">
    <property type="entry name" value="PAS"/>
    <property type="match status" value="1"/>
</dbReference>
<feature type="compositionally biased region" description="Acidic residues" evidence="10">
    <location>
        <begin position="1774"/>
        <end position="1783"/>
    </location>
</feature>
<feature type="region of interest" description="Disordered" evidence="10">
    <location>
        <begin position="280"/>
        <end position="336"/>
    </location>
</feature>
<comment type="caution">
    <text evidence="9">Lacks conserved residue(s) required for the propagation of feature annotation.</text>
</comment>
<keyword evidence="2" id="KW-0723">Serine/threonine-protein kinase</keyword>
<dbReference type="GO" id="GO:0004674">
    <property type="term" value="F:protein serine/threonine kinase activity"/>
    <property type="evidence" value="ECO:0007669"/>
    <property type="project" value="UniProtKB-KW"/>
</dbReference>
<evidence type="ECO:0000259" key="14">
    <source>
        <dbReference type="PROSITE" id="PS51285"/>
    </source>
</evidence>
<keyword evidence="6" id="KW-0067">ATP-binding</keyword>
<feature type="compositionally biased region" description="Polar residues" evidence="10">
    <location>
        <begin position="1896"/>
        <end position="1916"/>
    </location>
</feature>
<feature type="compositionally biased region" description="Low complexity" evidence="10">
    <location>
        <begin position="1416"/>
        <end position="1432"/>
    </location>
</feature>
<dbReference type="SUPFAM" id="SSF52172">
    <property type="entry name" value="CheY-like"/>
    <property type="match status" value="1"/>
</dbReference>
<feature type="compositionally biased region" description="Low complexity" evidence="10">
    <location>
        <begin position="1357"/>
        <end position="1371"/>
    </location>
</feature>
<dbReference type="Pfam" id="PF00072">
    <property type="entry name" value="Response_reg"/>
    <property type="match status" value="1"/>
</dbReference>
<reference evidence="15" key="1">
    <citation type="submission" date="2021-02" db="EMBL/GenBank/DDBJ databases">
        <title>Genome sequence Cadophora malorum strain M34.</title>
        <authorList>
            <person name="Stefanovic E."/>
            <person name="Vu D."/>
            <person name="Scully C."/>
            <person name="Dijksterhuis J."/>
            <person name="Roader J."/>
            <person name="Houbraken J."/>
        </authorList>
    </citation>
    <scope>NUCLEOTIDE SEQUENCE</scope>
    <source>
        <strain evidence="15">M34</strain>
    </source>
</reference>
<evidence type="ECO:0000313" key="16">
    <source>
        <dbReference type="Proteomes" id="UP000664132"/>
    </source>
</evidence>
<feature type="region of interest" description="Disordered" evidence="10">
    <location>
        <begin position="1176"/>
        <end position="1199"/>
    </location>
</feature>
<feature type="region of interest" description="Disordered" evidence="10">
    <location>
        <begin position="1270"/>
        <end position="1447"/>
    </location>
</feature>
<feature type="domain" description="Response regulatory" evidence="12">
    <location>
        <begin position="1501"/>
        <end position="1615"/>
    </location>
</feature>
<feature type="compositionally biased region" description="Low complexity" evidence="10">
    <location>
        <begin position="1002"/>
        <end position="1011"/>
    </location>
</feature>
<dbReference type="GO" id="GO:0000160">
    <property type="term" value="P:phosphorelay signal transduction system"/>
    <property type="evidence" value="ECO:0007669"/>
    <property type="project" value="InterPro"/>
</dbReference>
<dbReference type="PROSITE" id="PS50112">
    <property type="entry name" value="PAS"/>
    <property type="match status" value="1"/>
</dbReference>
<sequence length="1916" mass="209335">MEEANSMLAPPVVVQLRAQAGGQMERSLSADIREEREDLREAAEQTLNVIMDLGLNGNIRWVSPSWTDVIGTSFESVQGKPIKDLLVSENKEAFSEIVESMKKDDSRSQIVRFSVQLGPASKLAPIDILMADTDEEVAAAEREPATIELEGQGIMVYDRTSGGESHTMWMIRPWIAPREIQIDLPAVIVDSLGSGAEVLASHLTTLAEAGLEDPGNHAPPLPVLCRICERQIPPWWFEKHTELCLQEHKAEMEVQMCQENLTEHRHAIVKVLDALEARKSRPISGDQPALAPPQAEYKGMPIGPGSSTSSSGTASPGTPADRSRDPSRSGFGHARARSFAVRRPQARIVELLLDLCDTALEISTPAIKEAASHAPGEFRTQSPQSESRISQVMQWQSPTNNTLEQEQGLSVLCQDSERAAKGKVEAVLRHRRIIEYSERIRIEFSVIVQDCIDEAMRKAAKIAAGHLTDSDEETDRTPANDEGFFSGSFDGPSSLAAALREAEMGRSGARRTSSTAVSTRSSSPKECPTPRSHTGQHSILSQSQDSRRQSLFFESDAGAESDTSHRSSSLMSRPARTESPVSEFGDLRRAASSRQRHRRSIILPGTTSPHRQESPVRIPQPSSPLRISKPRGLPIAHEGVVSPTASPMLPGSEFTSPALIPNHHHHHRRQSSAAGSDPSRQPPSPRLNSVSAPQARAVPPSIKDFEIIKPISKGAFGSVYLAKKRSTGDYYAIKVLKKADMVAKNQVTNVKAERAIMMWQGESDFVAKLYWTFSSKDYLYLVMEYLNGGDCASLIKVLGGLPEDWAKKYLGEVILGVEHLHNRGIVHRDLKPDNLLIDQKGHLKLTDFGLSRMGLIGRQKRVLNSSTNDSAPDLLKQGPFARTMSISSSRSTSFDFQGHHSPGSTPQMTPDLAGGLATPSYFALSRENTLNKESRRASGRSDSGGSDALNQMFGSFSLNDSQAQHMMNQRRSPIEEMSENEGIGSPDLPILHPTTSQTSSDMRSTPPQTSMMPPPMALFDPDDSNRRFVGTPDYLAPETVNGVGQDENSDWWSVGCILFEFLYGYPPFHASTPDEVFENILARRISWPDDNDFEVSLEAKDLMNQLLCLNPRERLGANAEDKFSCGGDEIRNHPWFEGTQWDKLLEDDAQFVPAPENPEDTEYFDSRGATLQSFAEEMEDQTSPQPSTAGAEYHERPHDALSRVRSQVNSIKRGLMPLHIPPHVRDMKSRRLSEPVVADDFGNFAFKNLPVLEKANKDVIQKLRAEALAAQNKQNATSPSGPGPSNATSPGPVLEGSPILPMPIQRTLSNAKASARPSSPSGFSQSNSSPSRASQPSSPLLVSFVAGQNGEGRRKTSSNSSSLSHQSSNSLAPGSFFDGPRLPSNLQKASSAVSSPIKTRGGAPPPPLALSPQKISTPRQASSSSTRARSQTVGSQEGSPIPADLFSHRKRRSQVFDMSPSSSDNEGDKANALLRVQRRRQSSRRMSQITLADGPAFRPLDVLICEDHPVSRMVMEKLLEKLRCRTITVANGAEAMRYAMSEIKFDIIMMEFKLPQINGADVARMIRDTKNANSATPIVAVTGYLKELQAPHHFDALIEKPPTTSKLTDAMCRLCQWKAPSPGQITSNPLGYPQPSGLRQESLRLEDSPTSNGSLSYSHMPGSYRGSSRADSRDSSLFGDSGSLANEDVHVVISRKATGDWDDASGLGISNEEAMLDSRDLPKALPPQLLHEESAPGRMEAAHKLPVRQRSTEKIKMKRESLEKHRRECAESAESGDDEDEVLGDVSVREKTSPKGAQKTHRGSKLSTEMMRTNSRGSVVSSSDATAYADAIEPPPTVVEEAPLASEISGASLTPPEVFTSPGQNVIDIDMNETPKPSASQKDPMDVDQTPRAPSAASNRSDYMMCKSNSRDGQPI</sequence>
<feature type="domain" description="Protein kinase" evidence="11">
    <location>
        <begin position="705"/>
        <end position="1136"/>
    </location>
</feature>
<dbReference type="InterPro" id="IPR000014">
    <property type="entry name" value="PAS"/>
</dbReference>
<dbReference type="PROSITE" id="PS50110">
    <property type="entry name" value="RESPONSE_REGULATORY"/>
    <property type="match status" value="1"/>
</dbReference>
<evidence type="ECO:0000256" key="8">
    <source>
        <dbReference type="ARBA" id="ARBA00048679"/>
    </source>
</evidence>
<evidence type="ECO:0000313" key="15">
    <source>
        <dbReference type="EMBL" id="KAG4425443.1"/>
    </source>
</evidence>
<dbReference type="CDD" id="cd05611">
    <property type="entry name" value="STKc_Rim15_like"/>
    <property type="match status" value="1"/>
</dbReference>
<protein>
    <recommendedName>
        <fullName evidence="1">non-specific serine/threonine protein kinase</fullName>
        <ecNumber evidence="1">2.7.11.1</ecNumber>
    </recommendedName>
</protein>
<dbReference type="PANTHER" id="PTHR24356">
    <property type="entry name" value="SERINE/THREONINE-PROTEIN KINASE"/>
    <property type="match status" value="1"/>
</dbReference>
<evidence type="ECO:0000256" key="9">
    <source>
        <dbReference type="PROSITE-ProRule" id="PRU00169"/>
    </source>
</evidence>
<feature type="compositionally biased region" description="Low complexity" evidence="10">
    <location>
        <begin position="483"/>
        <end position="494"/>
    </location>
</feature>
<comment type="caution">
    <text evidence="15">The sequence shown here is derived from an EMBL/GenBank/DDBJ whole genome shotgun (WGS) entry which is preliminary data.</text>
</comment>
<dbReference type="SMART" id="SM00091">
    <property type="entry name" value="PAS"/>
    <property type="match status" value="1"/>
</dbReference>
<feature type="region of interest" description="Disordered" evidence="10">
    <location>
        <begin position="1849"/>
        <end position="1916"/>
    </location>
</feature>
<dbReference type="InterPro" id="IPR008271">
    <property type="entry name" value="Ser/Thr_kinase_AS"/>
</dbReference>
<dbReference type="EMBL" id="JAFJYH010000010">
    <property type="protein sequence ID" value="KAG4425443.1"/>
    <property type="molecule type" value="Genomic_DNA"/>
</dbReference>
<dbReference type="SUPFAM" id="SSF55785">
    <property type="entry name" value="PYP-like sensor domain (PAS domain)"/>
    <property type="match status" value="1"/>
</dbReference>
<feature type="compositionally biased region" description="Basic and acidic residues" evidence="10">
    <location>
        <begin position="1750"/>
        <end position="1770"/>
    </location>
</feature>
<feature type="compositionally biased region" description="Low complexity" evidence="10">
    <location>
        <begin position="1314"/>
        <end position="1339"/>
    </location>
</feature>
<dbReference type="GO" id="GO:0005634">
    <property type="term" value="C:nucleus"/>
    <property type="evidence" value="ECO:0007669"/>
    <property type="project" value="TreeGrafter"/>
</dbReference>
<dbReference type="SMART" id="SM00448">
    <property type="entry name" value="REC"/>
    <property type="match status" value="1"/>
</dbReference>
<accession>A0A8H7WI69</accession>
<dbReference type="InterPro" id="IPR035965">
    <property type="entry name" value="PAS-like_dom_sf"/>
</dbReference>
<evidence type="ECO:0000259" key="11">
    <source>
        <dbReference type="PROSITE" id="PS50011"/>
    </source>
</evidence>
<keyword evidence="4" id="KW-0547">Nucleotide-binding</keyword>
<feature type="region of interest" description="Disordered" evidence="10">
    <location>
        <begin position="465"/>
        <end position="696"/>
    </location>
</feature>
<feature type="region of interest" description="Disordered" evidence="10">
    <location>
        <begin position="929"/>
        <end position="953"/>
    </location>
</feature>
<feature type="region of interest" description="Disordered" evidence="10">
    <location>
        <begin position="1733"/>
        <end position="1826"/>
    </location>
</feature>
<dbReference type="PROSITE" id="PS50011">
    <property type="entry name" value="PROTEIN_KINASE_DOM"/>
    <property type="match status" value="1"/>
</dbReference>
<dbReference type="FunFam" id="1.10.510.10:FF:000340">
    <property type="entry name" value="Serine threonine protein kinase"/>
    <property type="match status" value="1"/>
</dbReference>
<dbReference type="FunFam" id="1.10.510.10:FF:000664">
    <property type="entry name" value="Serine threonine protein kinase"/>
    <property type="match status" value="1"/>
</dbReference>
<dbReference type="Gene3D" id="3.30.200.20">
    <property type="entry name" value="Phosphorylase Kinase, domain 1"/>
    <property type="match status" value="2"/>
</dbReference>
<dbReference type="InterPro" id="IPR050236">
    <property type="entry name" value="Ser_Thr_kinase_AGC"/>
</dbReference>
<keyword evidence="5" id="KW-0418">Kinase</keyword>
<dbReference type="Pfam" id="PF00069">
    <property type="entry name" value="Pkinase"/>
    <property type="match status" value="2"/>
</dbReference>
<feature type="compositionally biased region" description="Polar residues" evidence="10">
    <location>
        <begin position="1648"/>
        <end position="1657"/>
    </location>
</feature>
<evidence type="ECO:0000256" key="5">
    <source>
        <dbReference type="ARBA" id="ARBA00022777"/>
    </source>
</evidence>